<comment type="caution">
    <text evidence="1">The sequence shown here is derived from an EMBL/GenBank/DDBJ whole genome shotgun (WGS) entry which is preliminary data.</text>
</comment>
<sequence>MTDVEEFLRDAAALAGLTTEDLLARVLHVEDGAFAEVVAAMDGTTKALALRLDREIRIRNPGLHYVMRSMFVGYRREGVTHSPLGERSQIFLSLIRNSSRLEVVLPVDPARIASMPNAQDLQGKGHHGVGNVRVVLSSDSEVDRFLRDLDEWLAPRP</sequence>
<dbReference type="EMBL" id="BSUO01000002">
    <property type="protein sequence ID" value="GMA42430.1"/>
    <property type="molecule type" value="Genomic_DNA"/>
</dbReference>
<keyword evidence="2" id="KW-1185">Reference proteome</keyword>
<accession>A0ABQ6IWV8</accession>
<dbReference type="Proteomes" id="UP001157126">
    <property type="component" value="Unassembled WGS sequence"/>
</dbReference>
<protein>
    <recommendedName>
        <fullName evidence="3">DUF5655 domain-containing protein</fullName>
    </recommendedName>
</protein>
<proteinExistence type="predicted"/>
<reference evidence="2" key="1">
    <citation type="journal article" date="2019" name="Int. J. Syst. Evol. Microbiol.">
        <title>The Global Catalogue of Microorganisms (GCM) 10K type strain sequencing project: providing services to taxonomists for standard genome sequencing and annotation.</title>
        <authorList>
            <consortium name="The Broad Institute Genomics Platform"/>
            <consortium name="The Broad Institute Genome Sequencing Center for Infectious Disease"/>
            <person name="Wu L."/>
            <person name="Ma J."/>
        </authorList>
    </citation>
    <scope>NUCLEOTIDE SEQUENCE [LARGE SCALE GENOMIC DNA]</scope>
    <source>
        <strain evidence="2">NBRC 113072</strain>
    </source>
</reference>
<evidence type="ECO:0008006" key="3">
    <source>
        <dbReference type="Google" id="ProtNLM"/>
    </source>
</evidence>
<organism evidence="1 2">
    <name type="scientific">Mobilicoccus caccae</name>
    <dbReference type="NCBI Taxonomy" id="1859295"/>
    <lineage>
        <taxon>Bacteria</taxon>
        <taxon>Bacillati</taxon>
        <taxon>Actinomycetota</taxon>
        <taxon>Actinomycetes</taxon>
        <taxon>Micrococcales</taxon>
        <taxon>Dermatophilaceae</taxon>
        <taxon>Mobilicoccus</taxon>
    </lineage>
</organism>
<evidence type="ECO:0000313" key="1">
    <source>
        <dbReference type="EMBL" id="GMA42430.1"/>
    </source>
</evidence>
<dbReference type="RefSeq" id="WP_284306054.1">
    <property type="nucleotide sequence ID" value="NZ_BSUO01000002.1"/>
</dbReference>
<evidence type="ECO:0000313" key="2">
    <source>
        <dbReference type="Proteomes" id="UP001157126"/>
    </source>
</evidence>
<gene>
    <name evidence="1" type="ORF">GCM10025883_44750</name>
</gene>
<name>A0ABQ6IWV8_9MICO</name>